<name>A0A5M3W5A3_9ACTN</name>
<gene>
    <name evidence="2" type="ORF">Acor_60300</name>
</gene>
<organism evidence="2 3">
    <name type="scientific">Acrocarpospora corrugata</name>
    <dbReference type="NCBI Taxonomy" id="35763"/>
    <lineage>
        <taxon>Bacteria</taxon>
        <taxon>Bacillati</taxon>
        <taxon>Actinomycetota</taxon>
        <taxon>Actinomycetes</taxon>
        <taxon>Streptosporangiales</taxon>
        <taxon>Streptosporangiaceae</taxon>
        <taxon>Acrocarpospora</taxon>
    </lineage>
</organism>
<dbReference type="InterPro" id="IPR005183">
    <property type="entry name" value="DUF305_CopM-like"/>
</dbReference>
<comment type="caution">
    <text evidence="2">The sequence shown here is derived from an EMBL/GenBank/DDBJ whole genome shotgun (WGS) entry which is preliminary data.</text>
</comment>
<dbReference type="InterPro" id="IPR012347">
    <property type="entry name" value="Ferritin-like"/>
</dbReference>
<reference evidence="2 3" key="1">
    <citation type="submission" date="2019-10" db="EMBL/GenBank/DDBJ databases">
        <title>Whole genome shotgun sequence of Acrocarpospora corrugata NBRC 13972.</title>
        <authorList>
            <person name="Ichikawa N."/>
            <person name="Kimura A."/>
            <person name="Kitahashi Y."/>
            <person name="Komaki H."/>
            <person name="Oguchi A."/>
        </authorList>
    </citation>
    <scope>NUCLEOTIDE SEQUENCE [LARGE SCALE GENOMIC DNA]</scope>
    <source>
        <strain evidence="2 3">NBRC 13972</strain>
    </source>
</reference>
<protein>
    <recommendedName>
        <fullName evidence="1">DUF305 domain-containing protein</fullName>
    </recommendedName>
</protein>
<dbReference type="Proteomes" id="UP000334990">
    <property type="component" value="Unassembled WGS sequence"/>
</dbReference>
<evidence type="ECO:0000313" key="2">
    <source>
        <dbReference type="EMBL" id="GES03964.1"/>
    </source>
</evidence>
<dbReference type="PANTHER" id="PTHR36933">
    <property type="entry name" value="SLL0788 PROTEIN"/>
    <property type="match status" value="1"/>
</dbReference>
<dbReference type="Gene3D" id="1.20.1260.10">
    <property type="match status" value="1"/>
</dbReference>
<accession>A0A5M3W5A3</accession>
<dbReference type="EMBL" id="BLAD01000075">
    <property type="protein sequence ID" value="GES03964.1"/>
    <property type="molecule type" value="Genomic_DNA"/>
</dbReference>
<dbReference type="AlphaFoldDB" id="A0A5M3W5A3"/>
<evidence type="ECO:0000313" key="3">
    <source>
        <dbReference type="Proteomes" id="UP000334990"/>
    </source>
</evidence>
<dbReference type="OrthoDB" id="26872at2"/>
<dbReference type="Pfam" id="PF03713">
    <property type="entry name" value="DUF305"/>
    <property type="match status" value="1"/>
</dbReference>
<proteinExistence type="predicted"/>
<evidence type="ECO:0000259" key="1">
    <source>
        <dbReference type="Pfam" id="PF03713"/>
    </source>
</evidence>
<feature type="domain" description="DUF305" evidence="1">
    <location>
        <begin position="1"/>
        <end position="133"/>
    </location>
</feature>
<dbReference type="RefSeq" id="WP_155340092.1">
    <property type="nucleotide sequence ID" value="NZ_BAAABN010000030.1"/>
</dbReference>
<sequence>MTGLVPSRSTNRDITLIAKRIEASQEDEIALMRRWLQDRGQTVPDANHDHSGAGAELMPGMLTEEQFAEMKKATGEDFDRAFTQNMIAHHLGALQMVEKLFDGDGGQETEIFTFASHVDADQRIEIDRMQKLLAQLGGPTPN</sequence>
<dbReference type="PANTHER" id="PTHR36933:SF1">
    <property type="entry name" value="SLL0788 PROTEIN"/>
    <property type="match status" value="1"/>
</dbReference>
<keyword evidence="3" id="KW-1185">Reference proteome</keyword>